<keyword evidence="2" id="KW-1185">Reference proteome</keyword>
<accession>A0A0P1KKG4</accession>
<dbReference type="RefSeq" id="YP_009626223.1">
    <property type="nucleotide sequence ID" value="NC_042137.1"/>
</dbReference>
<reference evidence="2" key="1">
    <citation type="submission" date="2015-10" db="EMBL/GenBank/DDBJ databases">
        <authorList>
            <person name="Turner D."/>
        </authorList>
    </citation>
    <scope>NUCLEOTIDE SEQUENCE [LARGE SCALE GENOMIC DNA]</scope>
</reference>
<dbReference type="GeneID" id="40103124"/>
<proteinExistence type="predicted"/>
<evidence type="ECO:0000313" key="1">
    <source>
        <dbReference type="EMBL" id="CUS06499.1"/>
    </source>
</evidence>
<dbReference type="OrthoDB" id="34221at10239"/>
<sequence length="104" mass="11892">MLVSNFMVENATFKLAVQNDTVFVKGEQKATFNGVYCCSNTWRNCAEVDEGANVIKVVKDGFKFELFFTYTKWRNASNELPITDLVVCPLNGDHSPRYPFHFEP</sequence>
<name>A0A0P1KKG4_9CAUD</name>
<dbReference type="EMBL" id="LN890663">
    <property type="protein sequence ID" value="CUS06499.1"/>
    <property type="molecule type" value="Genomic_DNA"/>
</dbReference>
<dbReference type="Proteomes" id="UP000271981">
    <property type="component" value="Genome"/>
</dbReference>
<gene>
    <name evidence="1" type="primary">LOKI_38</name>
</gene>
<organism evidence="1 2">
    <name type="scientific">Acinetobacter phage Loki</name>
    <dbReference type="NCBI Taxonomy" id="1970374"/>
    <lineage>
        <taxon>Viruses</taxon>
        <taxon>Duplodnaviria</taxon>
        <taxon>Heunggongvirae</taxon>
        <taxon>Uroviricota</taxon>
        <taxon>Caudoviricetes</taxon>
        <taxon>Lokivirus</taxon>
        <taxon>Lokivirus loki</taxon>
    </lineage>
</organism>
<protein>
    <submittedName>
        <fullName evidence="1">Uncharacterized protein</fullName>
    </submittedName>
</protein>
<dbReference type="KEGG" id="vg:40103124"/>
<evidence type="ECO:0000313" key="2">
    <source>
        <dbReference type="Proteomes" id="UP000271981"/>
    </source>
</evidence>